<evidence type="ECO:0000313" key="3">
    <source>
        <dbReference type="EMBL" id="CAB0622623.1"/>
    </source>
</evidence>
<dbReference type="PANTHER" id="PTHR36180:SF2">
    <property type="entry name" value="BRO FAMILY PROTEIN"/>
    <property type="match status" value="1"/>
</dbReference>
<dbReference type="PROSITE" id="PS51750">
    <property type="entry name" value="BRO_N"/>
    <property type="match status" value="1"/>
</dbReference>
<dbReference type="PANTHER" id="PTHR36180">
    <property type="entry name" value="DNA-BINDING PROTEIN-RELATED-RELATED"/>
    <property type="match status" value="1"/>
</dbReference>
<comment type="caution">
    <text evidence="3">The sequence shown here is derived from an EMBL/GenBank/DDBJ whole genome shotgun (WGS) entry which is preliminary data.</text>
</comment>
<evidence type="ECO:0000259" key="2">
    <source>
        <dbReference type="PROSITE" id="PS51750"/>
    </source>
</evidence>
<accession>A0A811G7U9</accession>
<dbReference type="Pfam" id="PF02498">
    <property type="entry name" value="Bro-N"/>
    <property type="match status" value="1"/>
</dbReference>
<dbReference type="EMBL" id="CADDAV010000033">
    <property type="protein sequence ID" value="CAB0622623.1"/>
    <property type="molecule type" value="Genomic_DNA"/>
</dbReference>
<dbReference type="SMART" id="SM01040">
    <property type="entry name" value="Bro-N"/>
    <property type="match status" value="1"/>
</dbReference>
<organism evidence="3 4">
    <name type="scientific">Corynebacterium diphtheriae</name>
    <dbReference type="NCBI Taxonomy" id="1717"/>
    <lineage>
        <taxon>Bacteria</taxon>
        <taxon>Bacillati</taxon>
        <taxon>Actinomycetota</taxon>
        <taxon>Actinomycetes</taxon>
        <taxon>Mycobacteriales</taxon>
        <taxon>Corynebacteriaceae</taxon>
        <taxon>Corynebacterium</taxon>
    </lineage>
</organism>
<proteinExistence type="predicted"/>
<dbReference type="Proteomes" id="UP000480222">
    <property type="component" value="Unassembled WGS sequence"/>
</dbReference>
<reference evidence="3 4" key="1">
    <citation type="submission" date="2020-02" db="EMBL/GenBank/DDBJ databases">
        <authorList>
            <person name="Brisse S."/>
        </authorList>
    </citation>
    <scope>NUCLEOTIDE SEQUENCE [LARGE SCALE GENOMIC DNA]</scope>
    <source>
        <strain evidence="3">CIP107547</strain>
    </source>
</reference>
<dbReference type="AlphaFoldDB" id="A0A811G7U9"/>
<feature type="compositionally biased region" description="Polar residues" evidence="1">
    <location>
        <begin position="106"/>
        <end position="118"/>
    </location>
</feature>
<protein>
    <recommendedName>
        <fullName evidence="2">Bro-N domain-containing protein</fullName>
    </recommendedName>
</protein>
<evidence type="ECO:0000256" key="1">
    <source>
        <dbReference type="SAM" id="MobiDB-lite"/>
    </source>
</evidence>
<dbReference type="InterPro" id="IPR003497">
    <property type="entry name" value="BRO_N_domain"/>
</dbReference>
<feature type="region of interest" description="Disordered" evidence="1">
    <location>
        <begin position="102"/>
        <end position="130"/>
    </location>
</feature>
<feature type="domain" description="Bro-N" evidence="2">
    <location>
        <begin position="1"/>
        <end position="106"/>
    </location>
</feature>
<name>A0A811G7U9_CORDP</name>
<evidence type="ECO:0000313" key="4">
    <source>
        <dbReference type="Proteomes" id="UP000480222"/>
    </source>
</evidence>
<sequence>MGNIIQTFTNDVFGTIRTITTDVQMPFCGKDVATALGYVNASKAVQDHYKRVLFRYPLETAGGIQQVRFITEGNLYRLIISSKLPAAQKFEAWVFATAIPTKHETSSTAKPTSANSSSRLRKPKDSTRTA</sequence>
<gene>
    <name evidence="3" type="ORF">CIP107547_02359</name>
</gene>
<dbReference type="RefSeq" id="WP_047939434.1">
    <property type="nucleotide sequence ID" value="NZ_CP040520.1"/>
</dbReference>